<feature type="transmembrane region" description="Helical" evidence="6">
    <location>
        <begin position="70"/>
        <end position="90"/>
    </location>
</feature>
<dbReference type="PROSITE" id="PS50059">
    <property type="entry name" value="FKBP_PPIASE"/>
    <property type="match status" value="1"/>
</dbReference>
<dbReference type="Gene3D" id="3.10.50.40">
    <property type="match status" value="1"/>
</dbReference>
<evidence type="ECO:0000256" key="3">
    <source>
        <dbReference type="ARBA" id="ARBA00023110"/>
    </source>
</evidence>
<dbReference type="Pfam" id="PF00254">
    <property type="entry name" value="FKBP_C"/>
    <property type="match status" value="1"/>
</dbReference>
<protein>
    <recommendedName>
        <fullName evidence="2 5">peptidylprolyl isomerase</fullName>
        <ecNumber evidence="2 5">5.2.1.8</ecNumber>
    </recommendedName>
</protein>
<dbReference type="InterPro" id="IPR050689">
    <property type="entry name" value="FKBP-type_PPIase"/>
</dbReference>
<feature type="transmembrane region" description="Helical" evidence="6">
    <location>
        <begin position="37"/>
        <end position="58"/>
    </location>
</feature>
<name>A0ABV0NUD7_9TELE</name>
<dbReference type="EMBL" id="JAHRIO010050891">
    <property type="protein sequence ID" value="MEQ2174992.1"/>
    <property type="molecule type" value="Genomic_DNA"/>
</dbReference>
<keyword evidence="6" id="KW-0812">Transmembrane</keyword>
<evidence type="ECO:0000259" key="7">
    <source>
        <dbReference type="PROSITE" id="PS50059"/>
    </source>
</evidence>
<dbReference type="Proteomes" id="UP001476798">
    <property type="component" value="Unassembled WGS sequence"/>
</dbReference>
<dbReference type="Pfam" id="PF13347">
    <property type="entry name" value="MFS_2"/>
    <property type="match status" value="1"/>
</dbReference>
<sequence>KIHITCGFNRDVGSVFTADLSARLPSFHPGMSVEMMAMLLVSVIQGQVVFLVFLQLFIPTVITVACVPSNLPAFMAMCILMGFSVATMFLPPWSMLPDVIDYFASRQASFKDLDPLFFSGCAFCNKLAGGLSVGLSTMTLQIEGYKAGACNHGDEVVTALIVLGKPFKFKIGHQEVIRGWEEGVAQVRRTPEPPIKAVMIGINTPGGCLVGSIRCIVIECFRYITRMCLTRYEKQLLVMCPCYPQMSVGQRAKLICSPDFAYGSKGHPGIIPPNATLTFDVELLGLEA</sequence>
<evidence type="ECO:0000313" key="9">
    <source>
        <dbReference type="Proteomes" id="UP001476798"/>
    </source>
</evidence>
<dbReference type="SUPFAM" id="SSF54534">
    <property type="entry name" value="FKBP-like"/>
    <property type="match status" value="1"/>
</dbReference>
<evidence type="ECO:0000256" key="6">
    <source>
        <dbReference type="SAM" id="Phobius"/>
    </source>
</evidence>
<dbReference type="PANTHER" id="PTHR10516:SF452">
    <property type="entry name" value="PEPTIDYLPROLYL ISOMERASE"/>
    <property type="match status" value="1"/>
</dbReference>
<keyword evidence="9" id="KW-1185">Reference proteome</keyword>
<dbReference type="InterPro" id="IPR001179">
    <property type="entry name" value="PPIase_FKBP_dom"/>
</dbReference>
<evidence type="ECO:0000256" key="4">
    <source>
        <dbReference type="ARBA" id="ARBA00023235"/>
    </source>
</evidence>
<keyword evidence="6" id="KW-0472">Membrane</keyword>
<evidence type="ECO:0000256" key="5">
    <source>
        <dbReference type="PROSITE-ProRule" id="PRU00277"/>
    </source>
</evidence>
<evidence type="ECO:0000256" key="2">
    <source>
        <dbReference type="ARBA" id="ARBA00013194"/>
    </source>
</evidence>
<reference evidence="8 9" key="1">
    <citation type="submission" date="2021-06" db="EMBL/GenBank/DDBJ databases">
        <authorList>
            <person name="Palmer J.M."/>
        </authorList>
    </citation>
    <scope>NUCLEOTIDE SEQUENCE [LARGE SCALE GENOMIC DNA]</scope>
    <source>
        <strain evidence="8 9">GA_2019</strain>
        <tissue evidence="8">Muscle</tissue>
    </source>
</reference>
<keyword evidence="6" id="KW-1133">Transmembrane helix</keyword>
<feature type="domain" description="PPIase FKBP-type" evidence="7">
    <location>
        <begin position="135"/>
        <end position="287"/>
    </location>
</feature>
<evidence type="ECO:0000256" key="1">
    <source>
        <dbReference type="ARBA" id="ARBA00000971"/>
    </source>
</evidence>
<dbReference type="EC" id="5.2.1.8" evidence="2 5"/>
<evidence type="ECO:0000313" key="8">
    <source>
        <dbReference type="EMBL" id="MEQ2174992.1"/>
    </source>
</evidence>
<dbReference type="PANTHER" id="PTHR10516">
    <property type="entry name" value="PEPTIDYL-PROLYL CIS-TRANS ISOMERASE"/>
    <property type="match status" value="1"/>
</dbReference>
<comment type="catalytic activity">
    <reaction evidence="1 5">
        <text>[protein]-peptidylproline (omega=180) = [protein]-peptidylproline (omega=0)</text>
        <dbReference type="Rhea" id="RHEA:16237"/>
        <dbReference type="Rhea" id="RHEA-COMP:10747"/>
        <dbReference type="Rhea" id="RHEA-COMP:10748"/>
        <dbReference type="ChEBI" id="CHEBI:83833"/>
        <dbReference type="ChEBI" id="CHEBI:83834"/>
        <dbReference type="EC" id="5.2.1.8"/>
    </reaction>
</comment>
<keyword evidence="4 5" id="KW-0413">Isomerase</keyword>
<gene>
    <name evidence="8" type="ORF">GOODEAATRI_013545</name>
</gene>
<proteinExistence type="predicted"/>
<dbReference type="InterPro" id="IPR046357">
    <property type="entry name" value="PPIase_dom_sf"/>
</dbReference>
<feature type="non-terminal residue" evidence="8">
    <location>
        <position position="1"/>
    </location>
</feature>
<keyword evidence="3 5" id="KW-0697">Rotamase</keyword>
<organism evidence="8 9">
    <name type="scientific">Goodea atripinnis</name>
    <dbReference type="NCBI Taxonomy" id="208336"/>
    <lineage>
        <taxon>Eukaryota</taxon>
        <taxon>Metazoa</taxon>
        <taxon>Chordata</taxon>
        <taxon>Craniata</taxon>
        <taxon>Vertebrata</taxon>
        <taxon>Euteleostomi</taxon>
        <taxon>Actinopterygii</taxon>
        <taxon>Neopterygii</taxon>
        <taxon>Teleostei</taxon>
        <taxon>Neoteleostei</taxon>
        <taxon>Acanthomorphata</taxon>
        <taxon>Ovalentaria</taxon>
        <taxon>Atherinomorphae</taxon>
        <taxon>Cyprinodontiformes</taxon>
        <taxon>Goodeidae</taxon>
        <taxon>Goodea</taxon>
    </lineage>
</organism>
<accession>A0ABV0NUD7</accession>
<comment type="caution">
    <text evidence="8">The sequence shown here is derived from an EMBL/GenBank/DDBJ whole genome shotgun (WGS) entry which is preliminary data.</text>
</comment>